<dbReference type="Pfam" id="PF01915">
    <property type="entry name" value="Glyco_hydro_3_C"/>
    <property type="match status" value="1"/>
</dbReference>
<organism evidence="9 10">
    <name type="scientific">Anaerosporobacter mobilis DSM 15930</name>
    <dbReference type="NCBI Taxonomy" id="1120996"/>
    <lineage>
        <taxon>Bacteria</taxon>
        <taxon>Bacillati</taxon>
        <taxon>Bacillota</taxon>
        <taxon>Clostridia</taxon>
        <taxon>Lachnospirales</taxon>
        <taxon>Lachnospiraceae</taxon>
        <taxon>Anaerosporobacter</taxon>
    </lineage>
</organism>
<dbReference type="PROSITE" id="PS00775">
    <property type="entry name" value="GLYCOSYL_HYDROL_F3"/>
    <property type="match status" value="1"/>
</dbReference>
<dbReference type="SUPFAM" id="SSF51445">
    <property type="entry name" value="(Trans)glycosidases"/>
    <property type="match status" value="1"/>
</dbReference>
<dbReference type="InterPro" id="IPR017853">
    <property type="entry name" value="GH"/>
</dbReference>
<evidence type="ECO:0000313" key="10">
    <source>
        <dbReference type="Proteomes" id="UP000184038"/>
    </source>
</evidence>
<evidence type="ECO:0000256" key="5">
    <source>
        <dbReference type="ARBA" id="ARBA00022801"/>
    </source>
</evidence>
<dbReference type="Pfam" id="PF14310">
    <property type="entry name" value="Fn3-like"/>
    <property type="match status" value="1"/>
</dbReference>
<dbReference type="FunFam" id="2.60.40.10:FF:000495">
    <property type="entry name" value="Periplasmic beta-glucosidase"/>
    <property type="match status" value="1"/>
</dbReference>
<dbReference type="Pfam" id="PF00933">
    <property type="entry name" value="Glyco_hydro_3"/>
    <property type="match status" value="1"/>
</dbReference>
<dbReference type="GO" id="GO:0009251">
    <property type="term" value="P:glucan catabolic process"/>
    <property type="evidence" value="ECO:0007669"/>
    <property type="project" value="TreeGrafter"/>
</dbReference>
<name>A0A1M7J342_9FIRM</name>
<dbReference type="Gene3D" id="3.20.20.300">
    <property type="entry name" value="Glycoside hydrolase, family 3, N-terminal domain"/>
    <property type="match status" value="1"/>
</dbReference>
<dbReference type="EC" id="3.2.1.21" evidence="3"/>
<dbReference type="InterPro" id="IPR013783">
    <property type="entry name" value="Ig-like_fold"/>
</dbReference>
<dbReference type="STRING" id="1120996.SAMN02746066_02113"/>
<feature type="domain" description="Fibronectin type III-like" evidence="8">
    <location>
        <begin position="654"/>
        <end position="723"/>
    </location>
</feature>
<keyword evidence="10" id="KW-1185">Reference proteome</keyword>
<reference evidence="9 10" key="1">
    <citation type="submission" date="2016-11" db="EMBL/GenBank/DDBJ databases">
        <authorList>
            <person name="Jaros S."/>
            <person name="Januszkiewicz K."/>
            <person name="Wedrychowicz H."/>
        </authorList>
    </citation>
    <scope>NUCLEOTIDE SEQUENCE [LARGE SCALE GENOMIC DNA]</scope>
    <source>
        <strain evidence="9 10">DSM 15930</strain>
    </source>
</reference>
<dbReference type="InterPro" id="IPR001764">
    <property type="entry name" value="Glyco_hydro_3_N"/>
</dbReference>
<evidence type="ECO:0000256" key="7">
    <source>
        <dbReference type="RuleBase" id="RU361161"/>
    </source>
</evidence>
<evidence type="ECO:0000256" key="1">
    <source>
        <dbReference type="ARBA" id="ARBA00000448"/>
    </source>
</evidence>
<dbReference type="SUPFAM" id="SSF52279">
    <property type="entry name" value="Beta-D-glucan exohydrolase, C-terminal domain"/>
    <property type="match status" value="1"/>
</dbReference>
<dbReference type="Gene3D" id="3.40.50.1700">
    <property type="entry name" value="Glycoside hydrolase family 3 C-terminal domain"/>
    <property type="match status" value="1"/>
</dbReference>
<evidence type="ECO:0000256" key="2">
    <source>
        <dbReference type="ARBA" id="ARBA00005336"/>
    </source>
</evidence>
<evidence type="ECO:0000256" key="3">
    <source>
        <dbReference type="ARBA" id="ARBA00012744"/>
    </source>
</evidence>
<keyword evidence="5 7" id="KW-0378">Hydrolase</keyword>
<dbReference type="InterPro" id="IPR026891">
    <property type="entry name" value="Fn3-like"/>
</dbReference>
<dbReference type="InterPro" id="IPR002772">
    <property type="entry name" value="Glyco_hydro_3_C"/>
</dbReference>
<dbReference type="InterPro" id="IPR019800">
    <property type="entry name" value="Glyco_hydro_3_AS"/>
</dbReference>
<dbReference type="SMART" id="SM01217">
    <property type="entry name" value="Fn3_like"/>
    <property type="match status" value="1"/>
</dbReference>
<dbReference type="InterPro" id="IPR051915">
    <property type="entry name" value="Cellulose_Degrad_GH3"/>
</dbReference>
<dbReference type="OrthoDB" id="98455at2"/>
<dbReference type="RefSeq" id="WP_073287267.1">
    <property type="nucleotide sequence ID" value="NZ_FRCP01000010.1"/>
</dbReference>
<dbReference type="GO" id="GO:0008422">
    <property type="term" value="F:beta-glucosidase activity"/>
    <property type="evidence" value="ECO:0007669"/>
    <property type="project" value="UniProtKB-EC"/>
</dbReference>
<evidence type="ECO:0000256" key="6">
    <source>
        <dbReference type="ARBA" id="ARBA00023295"/>
    </source>
</evidence>
<dbReference type="AlphaFoldDB" id="A0A1M7J342"/>
<dbReference type="PRINTS" id="PR00133">
    <property type="entry name" value="GLHYDRLASE3"/>
</dbReference>
<dbReference type="PANTHER" id="PTHR30620:SF16">
    <property type="entry name" value="LYSOSOMAL BETA GLUCOSIDASE"/>
    <property type="match status" value="1"/>
</dbReference>
<dbReference type="PANTHER" id="PTHR30620">
    <property type="entry name" value="PERIPLASMIC BETA-GLUCOSIDASE-RELATED"/>
    <property type="match status" value="1"/>
</dbReference>
<keyword evidence="4" id="KW-0732">Signal</keyword>
<protein>
    <recommendedName>
        <fullName evidence="3">beta-glucosidase</fullName>
        <ecNumber evidence="3">3.2.1.21</ecNumber>
    </recommendedName>
</protein>
<evidence type="ECO:0000313" key="9">
    <source>
        <dbReference type="EMBL" id="SHM47388.1"/>
    </source>
</evidence>
<keyword evidence="6 7" id="KW-0326">Glycosidase</keyword>
<dbReference type="Gene3D" id="2.60.40.10">
    <property type="entry name" value="Immunoglobulins"/>
    <property type="match status" value="1"/>
</dbReference>
<accession>A0A1M7J342</accession>
<gene>
    <name evidence="9" type="ORF">SAMN02746066_02113</name>
</gene>
<evidence type="ECO:0000256" key="4">
    <source>
        <dbReference type="ARBA" id="ARBA00022729"/>
    </source>
</evidence>
<dbReference type="EMBL" id="FRCP01000010">
    <property type="protein sequence ID" value="SHM47388.1"/>
    <property type="molecule type" value="Genomic_DNA"/>
</dbReference>
<dbReference type="InterPro" id="IPR036962">
    <property type="entry name" value="Glyco_hydro_3_N_sf"/>
</dbReference>
<proteinExistence type="inferred from homology"/>
<comment type="similarity">
    <text evidence="2 7">Belongs to the glycosyl hydrolase 3 family.</text>
</comment>
<dbReference type="NCBIfam" id="NF011678">
    <property type="entry name" value="PRK15098.1"/>
    <property type="match status" value="1"/>
</dbReference>
<evidence type="ECO:0000259" key="8">
    <source>
        <dbReference type="SMART" id="SM01217"/>
    </source>
</evidence>
<comment type="catalytic activity">
    <reaction evidence="1">
        <text>Hydrolysis of terminal, non-reducing beta-D-glucosyl residues with release of beta-D-glucose.</text>
        <dbReference type="EC" id="3.2.1.21"/>
    </reaction>
</comment>
<sequence>MKQQELIDLVKDMSLTEKVNQLLQVTSGFYIDEAILTGPIRENGITEESIAEAGTVIGLLGAEKYKEIQDSYMEKHPHKIPLMFMFDVINGFRTIFPIPLGQGATFEPELSKRLAQVAAKESAVSGIHVTFAPMVDLVRDARWGRVMESTGEDGKLNSDFAKAMVEGFQGDDVGQEYNIAACVKHFAAYGAPTAGREYNTVELSENTLRGYYLPAYKVAIDAGVEMVMTSFNTLNGVPATGNEWLMRDVLRDEMGFDGVLISDWTAIEEIIYHGYAKDRKQAAELAIKAGVDIDMMTGIYSKELAALIESGKVDERLLDESVLRILMLKNKLGLFENPYKDADPIKEKEVILCEEHRKTALEAAEKSFVLLENDGILPLKKGEKVAFIGPFVPEKEIYGAWSMLAKDEDTVSIADAFAKFEGVYDMTFTQGSPVLGAEDYKLIPKHHVKEVSKADEERMLAEAVEAAKGADKVILAIGEHRVMSGEAASRTDLLLPEVQQRLLRAVHEVNPNIAVVLFTGRPLDLREISEKSKAILNVWMPGTEGGNAIANTLTGNFNPSGKLPMSFPYNVGQVPVHYNEYFTGRPFDPKSGEVMYRSNYRDIPNTPLYPFGYGLSYTTFAYSDLTINKNQMTADEQITASITLKNTGDCTGTETVQLYIRDCFGSVVRPRKELKDYQKVTLQPGEEQVISFTINEEMLQFCRVDMSFGSEPGEFHVYIGADSSTEEYVAFELI</sequence>
<dbReference type="InterPro" id="IPR036881">
    <property type="entry name" value="Glyco_hydro_3_C_sf"/>
</dbReference>
<dbReference type="Proteomes" id="UP000184038">
    <property type="component" value="Unassembled WGS sequence"/>
</dbReference>